<proteinExistence type="predicted"/>
<dbReference type="Proteomes" id="UP000245466">
    <property type="component" value="Unassembled WGS sequence"/>
</dbReference>
<keyword evidence="1" id="KW-1133">Transmembrane helix</keyword>
<comment type="caution">
    <text evidence="2">The sequence shown here is derived from an EMBL/GenBank/DDBJ whole genome shotgun (WGS) entry which is preliminary data.</text>
</comment>
<feature type="transmembrane region" description="Helical" evidence="1">
    <location>
        <begin position="195"/>
        <end position="212"/>
    </location>
</feature>
<organism evidence="2 3">
    <name type="scientific">Pontibacter virosus</name>
    <dbReference type="NCBI Taxonomy" id="1765052"/>
    <lineage>
        <taxon>Bacteria</taxon>
        <taxon>Pseudomonadati</taxon>
        <taxon>Bacteroidota</taxon>
        <taxon>Cytophagia</taxon>
        <taxon>Cytophagales</taxon>
        <taxon>Hymenobacteraceae</taxon>
        <taxon>Pontibacter</taxon>
    </lineage>
</organism>
<feature type="transmembrane region" description="Helical" evidence="1">
    <location>
        <begin position="29"/>
        <end position="52"/>
    </location>
</feature>
<dbReference type="EMBL" id="QEKI01000001">
    <property type="protein sequence ID" value="PVY43806.1"/>
    <property type="molecule type" value="Genomic_DNA"/>
</dbReference>
<evidence type="ECO:0000256" key="1">
    <source>
        <dbReference type="SAM" id="Phobius"/>
    </source>
</evidence>
<dbReference type="AlphaFoldDB" id="A0A2U1B542"/>
<feature type="transmembrane region" description="Helical" evidence="1">
    <location>
        <begin position="218"/>
        <end position="235"/>
    </location>
</feature>
<dbReference type="RefSeq" id="WP_116541474.1">
    <property type="nucleotide sequence ID" value="NZ_QEKI01000001.1"/>
</dbReference>
<keyword evidence="1" id="KW-0472">Membrane</keyword>
<evidence type="ECO:0000313" key="3">
    <source>
        <dbReference type="Proteomes" id="UP000245466"/>
    </source>
</evidence>
<keyword evidence="1" id="KW-0812">Transmembrane</keyword>
<evidence type="ECO:0000313" key="2">
    <source>
        <dbReference type="EMBL" id="PVY43806.1"/>
    </source>
</evidence>
<reference evidence="2 3" key="1">
    <citation type="submission" date="2018-04" db="EMBL/GenBank/DDBJ databases">
        <title>Genomic Encyclopedia of Type Strains, Phase IV (KMG-IV): sequencing the most valuable type-strain genomes for metagenomic binning, comparative biology and taxonomic classification.</title>
        <authorList>
            <person name="Goeker M."/>
        </authorList>
    </citation>
    <scope>NUCLEOTIDE SEQUENCE [LARGE SCALE GENOMIC DNA]</scope>
    <source>
        <strain evidence="2 3">DSM 100231</strain>
    </source>
</reference>
<name>A0A2U1B542_9BACT</name>
<accession>A0A2U1B542</accession>
<feature type="transmembrane region" description="Helical" evidence="1">
    <location>
        <begin position="154"/>
        <end position="174"/>
    </location>
</feature>
<gene>
    <name evidence="2" type="ORF">C8E01_101162</name>
</gene>
<feature type="transmembrane region" description="Helical" evidence="1">
    <location>
        <begin position="67"/>
        <end position="85"/>
    </location>
</feature>
<sequence>MNPIRKLRSLSLFLPAAGERIGTVTIGKIALLGTFFYTLTLVHVLIGIAFYFQDKARFYQYTTEDGYIEYFTSFFLLATSLYCLYKAPRMYGKWARAFHYVAAAVFLFGFGEEISWGQRILGFEVPDNLEKINPQSELTLHNIHLNGVNLNKLIFGKMLYLGVFVYFLGFPVLYQRKQWFRQLVDKSGLPLPTPLQALLYVLFFISLLLISDGKKWEIQEFVLVSFIFYAFLMPYNKSSSHPAQV</sequence>
<keyword evidence="3" id="KW-1185">Reference proteome</keyword>
<protein>
    <submittedName>
        <fullName evidence="2">Uncharacterized protein</fullName>
    </submittedName>
</protein>